<dbReference type="Proteomes" id="UP001341840">
    <property type="component" value="Unassembled WGS sequence"/>
</dbReference>
<sequence>MSTAHFGDKSAARVHLRWLSFVNRIDGLGGYSRGSTALAWLYRTMCRASSKNVAQVAGPLQLLQSWIFWRFPMLRWLRYQPTSNEKEPLVVAYRTHLDLLSVRADIVEAVVHPSIWHVDHKALWTSIVPLIYFSTIKWHQVDRVIPQFEGVQNTPHRPLNIDFLHAKDSLGIDRWWPSKY</sequence>
<protein>
    <recommendedName>
        <fullName evidence="1">Aminotransferase-like plant mobile domain-containing protein</fullName>
    </recommendedName>
</protein>
<dbReference type="InterPro" id="IPR019557">
    <property type="entry name" value="AminoTfrase-like_pln_mobile"/>
</dbReference>
<dbReference type="EMBL" id="JASCZI010271868">
    <property type="protein sequence ID" value="MED6216052.1"/>
    <property type="molecule type" value="Genomic_DNA"/>
</dbReference>
<reference evidence="2 3" key="1">
    <citation type="journal article" date="2023" name="Plants (Basel)">
        <title>Bridging the Gap: Combining Genomics and Transcriptomics Approaches to Understand Stylosanthes scabra, an Orphan Legume from the Brazilian Caatinga.</title>
        <authorList>
            <person name="Ferreira-Neto J.R.C."/>
            <person name="da Silva M.D."/>
            <person name="Binneck E."/>
            <person name="de Melo N.F."/>
            <person name="da Silva R.H."/>
            <person name="de Melo A.L.T.M."/>
            <person name="Pandolfi V."/>
            <person name="Bustamante F.O."/>
            <person name="Brasileiro-Vidal A.C."/>
            <person name="Benko-Iseppon A.M."/>
        </authorList>
    </citation>
    <scope>NUCLEOTIDE SEQUENCE [LARGE SCALE GENOMIC DNA]</scope>
    <source>
        <tissue evidence="2">Leaves</tissue>
    </source>
</reference>
<evidence type="ECO:0000313" key="3">
    <source>
        <dbReference type="Proteomes" id="UP001341840"/>
    </source>
</evidence>
<dbReference type="InterPro" id="IPR044824">
    <property type="entry name" value="MAIN-like"/>
</dbReference>
<evidence type="ECO:0000259" key="1">
    <source>
        <dbReference type="Pfam" id="PF10536"/>
    </source>
</evidence>
<feature type="domain" description="Aminotransferase-like plant mobile" evidence="1">
    <location>
        <begin position="2"/>
        <end position="157"/>
    </location>
</feature>
<dbReference type="PANTHER" id="PTHR46033:SF8">
    <property type="entry name" value="PROTEIN MAINTENANCE OF MERISTEMS-LIKE"/>
    <property type="match status" value="1"/>
</dbReference>
<name>A0ABU6Z291_9FABA</name>
<gene>
    <name evidence="2" type="ORF">PIB30_004083</name>
</gene>
<proteinExistence type="predicted"/>
<evidence type="ECO:0000313" key="2">
    <source>
        <dbReference type="EMBL" id="MED6216052.1"/>
    </source>
</evidence>
<keyword evidence="3" id="KW-1185">Reference proteome</keyword>
<organism evidence="2 3">
    <name type="scientific">Stylosanthes scabra</name>
    <dbReference type="NCBI Taxonomy" id="79078"/>
    <lineage>
        <taxon>Eukaryota</taxon>
        <taxon>Viridiplantae</taxon>
        <taxon>Streptophyta</taxon>
        <taxon>Embryophyta</taxon>
        <taxon>Tracheophyta</taxon>
        <taxon>Spermatophyta</taxon>
        <taxon>Magnoliopsida</taxon>
        <taxon>eudicotyledons</taxon>
        <taxon>Gunneridae</taxon>
        <taxon>Pentapetalae</taxon>
        <taxon>rosids</taxon>
        <taxon>fabids</taxon>
        <taxon>Fabales</taxon>
        <taxon>Fabaceae</taxon>
        <taxon>Papilionoideae</taxon>
        <taxon>50 kb inversion clade</taxon>
        <taxon>dalbergioids sensu lato</taxon>
        <taxon>Dalbergieae</taxon>
        <taxon>Pterocarpus clade</taxon>
        <taxon>Stylosanthes</taxon>
    </lineage>
</organism>
<dbReference type="PANTHER" id="PTHR46033">
    <property type="entry name" value="PROTEIN MAIN-LIKE 2"/>
    <property type="match status" value="1"/>
</dbReference>
<comment type="caution">
    <text evidence="2">The sequence shown here is derived from an EMBL/GenBank/DDBJ whole genome shotgun (WGS) entry which is preliminary data.</text>
</comment>
<accession>A0ABU6Z291</accession>
<dbReference type="Pfam" id="PF10536">
    <property type="entry name" value="PMD"/>
    <property type="match status" value="1"/>
</dbReference>